<gene>
    <name evidence="4" type="ORF">K8N75_12455</name>
</gene>
<keyword evidence="2" id="KW-0808">Transferase</keyword>
<proteinExistence type="predicted"/>
<dbReference type="Proteomes" id="UP000825933">
    <property type="component" value="Unassembled WGS sequence"/>
</dbReference>
<dbReference type="AlphaFoldDB" id="A0A8T5UX27"/>
<dbReference type="InterPro" id="IPR026170">
    <property type="entry name" value="FAM173A/B"/>
</dbReference>
<sequence length="136" mass="15641">MLEIAEIGPNDVLYDLGSGDGRIITEAVKCYGAKAVGIEADPIRVLWSRMFLFFYRIRDKSKIKWGNFFNEDIIDATAVTLFLGSKANEKLKKKLVKELKPGTLVVSYVWTFHDWKPAKIDYRDKIYLYKIGESNL</sequence>
<evidence type="ECO:0000256" key="3">
    <source>
        <dbReference type="ARBA" id="ARBA00022691"/>
    </source>
</evidence>
<evidence type="ECO:0000313" key="5">
    <source>
        <dbReference type="Proteomes" id="UP000825933"/>
    </source>
</evidence>
<accession>A0A8T5UX27</accession>
<evidence type="ECO:0000313" key="4">
    <source>
        <dbReference type="EMBL" id="MBZ2166847.1"/>
    </source>
</evidence>
<dbReference type="PANTHER" id="PTHR13610">
    <property type="entry name" value="METHYLTRANSFERASE DOMAIN-CONTAINING PROTEIN"/>
    <property type="match status" value="1"/>
</dbReference>
<protein>
    <submittedName>
        <fullName evidence="4">SAM-dependent methyltransferase</fullName>
    </submittedName>
</protein>
<dbReference type="EMBL" id="JAIOUQ010000016">
    <property type="protein sequence ID" value="MBZ2166847.1"/>
    <property type="molecule type" value="Genomic_DNA"/>
</dbReference>
<evidence type="ECO:0000256" key="1">
    <source>
        <dbReference type="ARBA" id="ARBA00022603"/>
    </source>
</evidence>
<dbReference type="PANTHER" id="PTHR13610:SF11">
    <property type="entry name" value="METHYLTRANSFERASE DOMAIN-CONTAINING PROTEIN"/>
    <property type="match status" value="1"/>
</dbReference>
<name>A0A8T5UX27_9EURY</name>
<dbReference type="SUPFAM" id="SSF53335">
    <property type="entry name" value="S-adenosyl-L-methionine-dependent methyltransferases"/>
    <property type="match status" value="1"/>
</dbReference>
<dbReference type="Gene3D" id="3.40.50.150">
    <property type="entry name" value="Vaccinia Virus protein VP39"/>
    <property type="match status" value="1"/>
</dbReference>
<organism evidence="4 5">
    <name type="scientific">Methanobacterium spitsbergense</name>
    <dbReference type="NCBI Taxonomy" id="2874285"/>
    <lineage>
        <taxon>Archaea</taxon>
        <taxon>Methanobacteriati</taxon>
        <taxon>Methanobacteriota</taxon>
        <taxon>Methanomada group</taxon>
        <taxon>Methanobacteria</taxon>
        <taxon>Methanobacteriales</taxon>
        <taxon>Methanobacteriaceae</taxon>
        <taxon>Methanobacterium</taxon>
    </lineage>
</organism>
<dbReference type="InterPro" id="IPR029063">
    <property type="entry name" value="SAM-dependent_MTases_sf"/>
</dbReference>
<keyword evidence="5" id="KW-1185">Reference proteome</keyword>
<dbReference type="GO" id="GO:0032259">
    <property type="term" value="P:methylation"/>
    <property type="evidence" value="ECO:0007669"/>
    <property type="project" value="UniProtKB-KW"/>
</dbReference>
<reference evidence="5" key="1">
    <citation type="journal article" date="2022" name="Microbiol. Resour. Announc.">
        <title>Draft Genome Sequence of a Methanogenic Archaeon from West Spitsbergen Permafrost.</title>
        <authorList>
            <person name="Trubitsyn V."/>
            <person name="Rivkina E."/>
            <person name="Shcherbakova V."/>
        </authorList>
    </citation>
    <scope>NUCLEOTIDE SEQUENCE [LARGE SCALE GENOMIC DNA]</scope>
    <source>
        <strain evidence="5">VT</strain>
    </source>
</reference>
<keyword evidence="1 4" id="KW-0489">Methyltransferase</keyword>
<dbReference type="GO" id="GO:0016279">
    <property type="term" value="F:protein-lysine N-methyltransferase activity"/>
    <property type="evidence" value="ECO:0007669"/>
    <property type="project" value="InterPro"/>
</dbReference>
<keyword evidence="3" id="KW-0949">S-adenosyl-L-methionine</keyword>
<comment type="caution">
    <text evidence="4">The sequence shown here is derived from an EMBL/GenBank/DDBJ whole genome shotgun (WGS) entry which is preliminary data.</text>
</comment>
<evidence type="ECO:0000256" key="2">
    <source>
        <dbReference type="ARBA" id="ARBA00022679"/>
    </source>
</evidence>